<dbReference type="FunFam" id="2.10.220.10:FF:000012">
    <property type="entry name" value="R-spondin 4"/>
    <property type="match status" value="1"/>
</dbReference>
<comment type="subcellular location">
    <subcellularLocation>
        <location evidence="1">Secreted</location>
    </subcellularLocation>
</comment>
<dbReference type="PROSITE" id="PS50092">
    <property type="entry name" value="TSP1"/>
    <property type="match status" value="1"/>
</dbReference>
<keyword evidence="13" id="KW-1185">Reference proteome</keyword>
<name>A0A8D2L628_VARKO</name>
<dbReference type="Gene3D" id="2.10.220.10">
    <property type="entry name" value="Hormone Receptor, Insulin-like Growth Factor Receptor 1, Chain A, domain 2"/>
    <property type="match status" value="1"/>
</dbReference>
<dbReference type="InterPro" id="IPR009030">
    <property type="entry name" value="Growth_fac_rcpt_cys_sf"/>
</dbReference>
<keyword evidence="9" id="KW-0325">Glycoprotein</keyword>
<dbReference type="Ensembl" id="ENSVKKT00000017636.1">
    <property type="protein sequence ID" value="ENSVKKP00000017208.1"/>
    <property type="gene ID" value="ENSVKKG00000011760.1"/>
</dbReference>
<keyword evidence="4" id="KW-0716">Sensory transduction</keyword>
<reference evidence="12" key="2">
    <citation type="submission" date="2025-09" db="UniProtKB">
        <authorList>
            <consortium name="Ensembl"/>
        </authorList>
    </citation>
    <scope>IDENTIFICATION</scope>
</reference>
<dbReference type="InterPro" id="IPR000884">
    <property type="entry name" value="TSP1_rpt"/>
</dbReference>
<dbReference type="SMART" id="SM00209">
    <property type="entry name" value="TSP1"/>
    <property type="match status" value="1"/>
</dbReference>
<dbReference type="OMA" id="CQERFYL"/>
<feature type="region of interest" description="Disordered" evidence="10">
    <location>
        <begin position="191"/>
        <end position="231"/>
    </location>
</feature>
<keyword evidence="6" id="KW-0879">Wnt signaling pathway</keyword>
<evidence type="ECO:0000256" key="1">
    <source>
        <dbReference type="ARBA" id="ARBA00004613"/>
    </source>
</evidence>
<evidence type="ECO:0000256" key="4">
    <source>
        <dbReference type="ARBA" id="ARBA00022606"/>
    </source>
</evidence>
<evidence type="ECO:0000256" key="9">
    <source>
        <dbReference type="ARBA" id="ARBA00023180"/>
    </source>
</evidence>
<dbReference type="GO" id="GO:0008201">
    <property type="term" value="F:heparin binding"/>
    <property type="evidence" value="ECO:0007669"/>
    <property type="project" value="UniProtKB-KW"/>
</dbReference>
<evidence type="ECO:0000259" key="11">
    <source>
        <dbReference type="Pfam" id="PF15913"/>
    </source>
</evidence>
<dbReference type="AlphaFoldDB" id="A0A8D2L628"/>
<protein>
    <submittedName>
        <fullName evidence="12">R-spondin 4</fullName>
    </submittedName>
</protein>
<keyword evidence="8" id="KW-1015">Disulfide bond</keyword>
<keyword evidence="7" id="KW-0732">Signal</keyword>
<dbReference type="InterPro" id="IPR043601">
    <property type="entry name" value="Rspo_Fu-CRD_dom"/>
</dbReference>
<dbReference type="InterPro" id="IPR006212">
    <property type="entry name" value="Furin_repeat"/>
</dbReference>
<reference evidence="12" key="1">
    <citation type="submission" date="2025-08" db="UniProtKB">
        <authorList>
            <consortium name="Ensembl"/>
        </authorList>
    </citation>
    <scope>IDENTIFICATION</scope>
</reference>
<evidence type="ECO:0000256" key="2">
    <source>
        <dbReference type="ARBA" id="ARBA00007308"/>
    </source>
</evidence>
<proteinExistence type="inferred from homology"/>
<evidence type="ECO:0000256" key="10">
    <source>
        <dbReference type="SAM" id="MobiDB-lite"/>
    </source>
</evidence>
<dbReference type="Pfam" id="PF15913">
    <property type="entry name" value="Furin-like_2"/>
    <property type="match status" value="1"/>
</dbReference>
<dbReference type="PANTHER" id="PTHR46987">
    <property type="entry name" value="NEUROHYPOPHYSIAL HORMONES, N-TERMINAL DOMAIN CONTAINING PROTEIN"/>
    <property type="match status" value="1"/>
</dbReference>
<keyword evidence="3" id="KW-0964">Secreted</keyword>
<dbReference type="GO" id="GO:0005576">
    <property type="term" value="C:extracellular region"/>
    <property type="evidence" value="ECO:0007669"/>
    <property type="project" value="UniProtKB-SubCell"/>
</dbReference>
<evidence type="ECO:0000313" key="13">
    <source>
        <dbReference type="Proteomes" id="UP000694545"/>
    </source>
</evidence>
<dbReference type="InterPro" id="IPR051514">
    <property type="entry name" value="R-spondin"/>
</dbReference>
<evidence type="ECO:0000256" key="3">
    <source>
        <dbReference type="ARBA" id="ARBA00022525"/>
    </source>
</evidence>
<evidence type="ECO:0000256" key="8">
    <source>
        <dbReference type="ARBA" id="ARBA00023157"/>
    </source>
</evidence>
<dbReference type="PANTHER" id="PTHR46987:SF6">
    <property type="entry name" value="R-SPONDIN-4"/>
    <property type="match status" value="1"/>
</dbReference>
<evidence type="ECO:0000256" key="7">
    <source>
        <dbReference type="ARBA" id="ARBA00022729"/>
    </source>
</evidence>
<evidence type="ECO:0000313" key="12">
    <source>
        <dbReference type="Ensembl" id="ENSVKKP00000017208.1"/>
    </source>
</evidence>
<organism evidence="12 13">
    <name type="scientific">Varanus komodoensis</name>
    <name type="common">Komodo dragon</name>
    <dbReference type="NCBI Taxonomy" id="61221"/>
    <lineage>
        <taxon>Eukaryota</taxon>
        <taxon>Metazoa</taxon>
        <taxon>Chordata</taxon>
        <taxon>Craniata</taxon>
        <taxon>Vertebrata</taxon>
        <taxon>Euteleostomi</taxon>
        <taxon>Lepidosauria</taxon>
        <taxon>Squamata</taxon>
        <taxon>Bifurcata</taxon>
        <taxon>Unidentata</taxon>
        <taxon>Episquamata</taxon>
        <taxon>Toxicofera</taxon>
        <taxon>Anguimorpha</taxon>
        <taxon>Paleoanguimorpha</taxon>
        <taxon>Varanoidea</taxon>
        <taxon>Varanidae</taxon>
        <taxon>Varanus</taxon>
    </lineage>
</organism>
<keyword evidence="5" id="KW-0358">Heparin-binding</keyword>
<comment type="similarity">
    <text evidence="2">Belongs to the R-spondin family.</text>
</comment>
<sequence>MLRLVLFLPHPVSAALFENCTGCVMCSEENGCISCQQRLFLLIWRDGIRQNGACVHACPPGYFGVRGQEVNRCIKCKSPSCDSCFSKDFCMKCKERFYLHKGKCLGACPPSTTAQHGTREVSLLLSPYAEKCEMGPWGDWGPCTNQGRTCGSRWGSATRVREVVGSSKEDAAACPGLSESRKCRMKKHCPGGEGRGAGGPGPETQGSAVASTFPAGPSSVQCRGGGGGGGRPGLACRNAAACRPAQG</sequence>
<dbReference type="Gene3D" id="2.20.100.10">
    <property type="entry name" value="Thrombospondin type-1 (TSP1) repeat"/>
    <property type="match status" value="1"/>
</dbReference>
<dbReference type="SUPFAM" id="SSF57184">
    <property type="entry name" value="Growth factor receptor domain"/>
    <property type="match status" value="1"/>
</dbReference>
<evidence type="ECO:0000256" key="5">
    <source>
        <dbReference type="ARBA" id="ARBA00022674"/>
    </source>
</evidence>
<evidence type="ECO:0000256" key="6">
    <source>
        <dbReference type="ARBA" id="ARBA00022687"/>
    </source>
</evidence>
<dbReference type="Proteomes" id="UP000694545">
    <property type="component" value="Unplaced"/>
</dbReference>
<accession>A0A8D2L628</accession>
<dbReference type="SMART" id="SM00261">
    <property type="entry name" value="FU"/>
    <property type="match status" value="2"/>
</dbReference>
<dbReference type="InterPro" id="IPR036383">
    <property type="entry name" value="TSP1_rpt_sf"/>
</dbReference>
<feature type="domain" description="R-spondin Fu-CRD" evidence="11">
    <location>
        <begin position="20"/>
        <end position="120"/>
    </location>
</feature>
<dbReference type="GO" id="GO:0016055">
    <property type="term" value="P:Wnt signaling pathway"/>
    <property type="evidence" value="ECO:0007669"/>
    <property type="project" value="UniProtKB-KW"/>
</dbReference>
<feature type="compositionally biased region" description="Gly residues" evidence="10">
    <location>
        <begin position="191"/>
        <end position="201"/>
    </location>
</feature>